<dbReference type="SUPFAM" id="SSF48403">
    <property type="entry name" value="Ankyrin repeat"/>
    <property type="match status" value="1"/>
</dbReference>
<organism evidence="6 7">
    <name type="scientific">Artemia franciscana</name>
    <name type="common">Brine shrimp</name>
    <name type="synonym">Artemia sanfranciscana</name>
    <dbReference type="NCBI Taxonomy" id="6661"/>
    <lineage>
        <taxon>Eukaryota</taxon>
        <taxon>Metazoa</taxon>
        <taxon>Ecdysozoa</taxon>
        <taxon>Arthropoda</taxon>
        <taxon>Crustacea</taxon>
        <taxon>Branchiopoda</taxon>
        <taxon>Anostraca</taxon>
        <taxon>Artemiidae</taxon>
        <taxon>Artemia</taxon>
    </lineage>
</organism>
<feature type="repeat" description="ANK" evidence="4">
    <location>
        <begin position="1079"/>
        <end position="1112"/>
    </location>
</feature>
<dbReference type="InterPro" id="IPR002110">
    <property type="entry name" value="Ankyrin_rpt"/>
</dbReference>
<dbReference type="GO" id="GO:0005737">
    <property type="term" value="C:cytoplasm"/>
    <property type="evidence" value="ECO:0007669"/>
    <property type="project" value="TreeGrafter"/>
</dbReference>
<dbReference type="PANTHER" id="PTHR24168">
    <property type="entry name" value="KN MOTIF AND ANKYRIN REPEAT DOMAIN-CONTAINING"/>
    <property type="match status" value="1"/>
</dbReference>
<dbReference type="Pfam" id="PF12075">
    <property type="entry name" value="KN_motif"/>
    <property type="match status" value="1"/>
</dbReference>
<feature type="region of interest" description="Disordered" evidence="5">
    <location>
        <begin position="710"/>
        <end position="729"/>
    </location>
</feature>
<dbReference type="PRINTS" id="PR01415">
    <property type="entry name" value="ANKYRIN"/>
</dbReference>
<feature type="compositionally biased region" description="Polar residues" evidence="5">
    <location>
        <begin position="742"/>
        <end position="757"/>
    </location>
</feature>
<feature type="region of interest" description="Disordered" evidence="5">
    <location>
        <begin position="1151"/>
        <end position="1176"/>
    </location>
</feature>
<evidence type="ECO:0000256" key="4">
    <source>
        <dbReference type="PROSITE-ProRule" id="PRU00023"/>
    </source>
</evidence>
<name>A0AA88IQ13_ARTSF</name>
<dbReference type="FunFam" id="1.25.40.20:FF:000243">
    <property type="entry name" value="Uncharacterized protein, isoform D"/>
    <property type="match status" value="1"/>
</dbReference>
<dbReference type="Pfam" id="PF13637">
    <property type="entry name" value="Ank_4"/>
    <property type="match status" value="1"/>
</dbReference>
<feature type="region of interest" description="Disordered" evidence="5">
    <location>
        <begin position="813"/>
        <end position="832"/>
    </location>
</feature>
<dbReference type="Proteomes" id="UP001187531">
    <property type="component" value="Unassembled WGS sequence"/>
</dbReference>
<accession>A0AA88IQ13</accession>
<evidence type="ECO:0000256" key="1">
    <source>
        <dbReference type="ARBA" id="ARBA00022737"/>
    </source>
</evidence>
<evidence type="ECO:0000256" key="2">
    <source>
        <dbReference type="ARBA" id="ARBA00023043"/>
    </source>
</evidence>
<dbReference type="AlphaFoldDB" id="A0AA88IQ13"/>
<dbReference type="Gene3D" id="1.25.40.20">
    <property type="entry name" value="Ankyrin repeat-containing domain"/>
    <property type="match status" value="1"/>
</dbReference>
<keyword evidence="3" id="KW-0175">Coiled coil</keyword>
<dbReference type="GO" id="GO:0030837">
    <property type="term" value="P:negative regulation of actin filament polymerization"/>
    <property type="evidence" value="ECO:0007669"/>
    <property type="project" value="InterPro"/>
</dbReference>
<dbReference type="Pfam" id="PF12796">
    <property type="entry name" value="Ank_2"/>
    <property type="match status" value="1"/>
</dbReference>
<evidence type="ECO:0000256" key="3">
    <source>
        <dbReference type="ARBA" id="ARBA00023054"/>
    </source>
</evidence>
<dbReference type="InterPro" id="IPR021939">
    <property type="entry name" value="KN_motif"/>
</dbReference>
<keyword evidence="2 4" id="KW-0040">ANK repeat</keyword>
<dbReference type="EMBL" id="JAVRJZ010000001">
    <property type="protein sequence ID" value="KAK2727951.1"/>
    <property type="molecule type" value="Genomic_DNA"/>
</dbReference>
<feature type="region of interest" description="Disordered" evidence="5">
    <location>
        <begin position="742"/>
        <end position="793"/>
    </location>
</feature>
<dbReference type="PANTHER" id="PTHR24168:SF21">
    <property type="entry name" value="KANK, ISOFORM D"/>
    <property type="match status" value="1"/>
</dbReference>
<protein>
    <recommendedName>
        <fullName evidence="8">KN motif and ankyrin repeat domain-containing protein 1</fullName>
    </recommendedName>
</protein>
<keyword evidence="7" id="KW-1185">Reference proteome</keyword>
<feature type="repeat" description="ANK" evidence="4">
    <location>
        <begin position="974"/>
        <end position="996"/>
    </location>
</feature>
<dbReference type="PROSITE" id="PS50088">
    <property type="entry name" value="ANK_REPEAT"/>
    <property type="match status" value="3"/>
</dbReference>
<dbReference type="InterPro" id="IPR047184">
    <property type="entry name" value="KANK1-4"/>
</dbReference>
<keyword evidence="1" id="KW-0677">Repeat</keyword>
<dbReference type="InterPro" id="IPR036770">
    <property type="entry name" value="Ankyrin_rpt-contain_sf"/>
</dbReference>
<sequence length="1176" mass="128317">MSSASLKNGPAIPECQTLPASFRRSGYLKTPDQEIKGGCNCCPYGFHIDLDFIRFCENMTTGVRRRPVSEARRARRRQTSSMEVMLGLIPALPVSQNLPSGNLASPGTPSRKVAIRTPLPTIPQESKDSAKVDGELYDVLGRFEATLEESKSRHASPANSLSRNSRLFLMSADWHDVSPVRRTGSSSSLSSIPSSASSYRNSLLRAPLASPEKSIVDLSISSVSQPAPDDAMSVASTCSTVNVLTLQAIREQLATSLERMKELEEQVKTIPILQVKLSVVEEEKRQLSQQLKNCPDFTPIESSVEKRDESQQTIESKAAIEVDRIPKKGLLIERGLDPIVELLPEKVSTSEVGISSTPIMHHICVGEPRLMSDASTLFTKDVRTVGTETIEVPKVFEKPREVRAKPCLKCFQQSLKRFNSVETNTDFEANNNDKSNLVEDYKSYVKYSLAGSSMLRRMSQVRMAPPKLTFDNSTNTESIKMCSSLCETDLKSSDIKTDKDIQAAIDDFQKVMADEQRLPCVDSAVQCNVEPQRIVQVVPPLVKTADASAQVSKMEKNFVRSVGVSCKPELIHKFVTAKPLTRDTASSDSSINDKFCNLCSKKSVRHIGVGAFHINDTWCEKCSAIKSRSIGVGDYKVNETYCDKCKKVQTRSVAIGDNSVFPSEICPDKPSLRDCSTDSNDLLPKSHAIMSSIHVQTETDDECEKRFSEGLSNDRKSASPAVKPPFIPSRIPKLSQTIQIPPSETSECSYTSTNSGARSPIMAKGSNPRTRLALPLPRSAPNSPLIGRKEVQKPAAKISTASFVAGLMNSPFEEDIQSEPGGRHGSGNSLDKMTRNMSKRAISEPEAGLSDFSEDESETLSESDTSEGTETEIKSTPLSPSKSRGQKALNEIRRRVEPSKEMKAALKVLNDSLSNSKIKGSRHLTAATNIISQEWFTVTSKKEANPKIVEDYLDELEAVSRNVLAKVVNMTDANGNTAMHYAVSHGNFSIVSLLLDTKVCDSGKPNRAGYTPIMLVCLAPIATEEHKLVVKRLFNDVDINARACQHGQTALMLAVSHGRLDMVMLLVAVGADINIQDVDGSSALMCAAEHGHIDIIKFLIAQPDCDINLKDNDGSTALSISVEAGHRDIGVLLYAHATFKRGEAYPAVRLARRSSKGSTPGSLSPTGSRTGSVTLT</sequence>
<evidence type="ECO:0000313" key="6">
    <source>
        <dbReference type="EMBL" id="KAK2727951.1"/>
    </source>
</evidence>
<feature type="compositionally biased region" description="Polar residues" evidence="5">
    <location>
        <begin position="874"/>
        <end position="883"/>
    </location>
</feature>
<feature type="compositionally biased region" description="Acidic residues" evidence="5">
    <location>
        <begin position="852"/>
        <end position="870"/>
    </location>
</feature>
<gene>
    <name evidence="6" type="ORF">QYM36_008430</name>
</gene>
<evidence type="ECO:0000313" key="7">
    <source>
        <dbReference type="Proteomes" id="UP001187531"/>
    </source>
</evidence>
<feature type="repeat" description="ANK" evidence="4">
    <location>
        <begin position="1046"/>
        <end position="1078"/>
    </location>
</feature>
<dbReference type="GO" id="GO:0005856">
    <property type="term" value="C:cytoskeleton"/>
    <property type="evidence" value="ECO:0007669"/>
    <property type="project" value="TreeGrafter"/>
</dbReference>
<evidence type="ECO:0008006" key="8">
    <source>
        <dbReference type="Google" id="ProtNLM"/>
    </source>
</evidence>
<dbReference type="PROSITE" id="PS50297">
    <property type="entry name" value="ANK_REP_REGION"/>
    <property type="match status" value="3"/>
</dbReference>
<comment type="caution">
    <text evidence="6">The sequence shown here is derived from an EMBL/GenBank/DDBJ whole genome shotgun (WGS) entry which is preliminary data.</text>
</comment>
<proteinExistence type="predicted"/>
<reference evidence="6" key="1">
    <citation type="submission" date="2023-07" db="EMBL/GenBank/DDBJ databases">
        <title>Chromosome-level genome assembly of Artemia franciscana.</title>
        <authorList>
            <person name="Jo E."/>
        </authorList>
    </citation>
    <scope>NUCLEOTIDE SEQUENCE</scope>
    <source>
        <tissue evidence="6">Whole body</tissue>
    </source>
</reference>
<dbReference type="EMBL" id="JAVRJZ010000001">
    <property type="protein sequence ID" value="KAK2727952.1"/>
    <property type="molecule type" value="Genomic_DNA"/>
</dbReference>
<dbReference type="SMART" id="SM00248">
    <property type="entry name" value="ANK"/>
    <property type="match status" value="4"/>
</dbReference>
<feature type="compositionally biased region" description="Low complexity" evidence="5">
    <location>
        <begin position="1156"/>
        <end position="1176"/>
    </location>
</feature>
<feature type="region of interest" description="Disordered" evidence="5">
    <location>
        <begin position="837"/>
        <end position="897"/>
    </location>
</feature>
<evidence type="ECO:0000256" key="5">
    <source>
        <dbReference type="SAM" id="MobiDB-lite"/>
    </source>
</evidence>